<evidence type="ECO:0000313" key="3">
    <source>
        <dbReference type="Proteomes" id="UP000499080"/>
    </source>
</evidence>
<gene>
    <name evidence="2" type="ORF">AVEN_118517_1</name>
</gene>
<organism evidence="2 3">
    <name type="scientific">Araneus ventricosus</name>
    <name type="common">Orbweaver spider</name>
    <name type="synonym">Epeira ventricosa</name>
    <dbReference type="NCBI Taxonomy" id="182803"/>
    <lineage>
        <taxon>Eukaryota</taxon>
        <taxon>Metazoa</taxon>
        <taxon>Ecdysozoa</taxon>
        <taxon>Arthropoda</taxon>
        <taxon>Chelicerata</taxon>
        <taxon>Arachnida</taxon>
        <taxon>Araneae</taxon>
        <taxon>Araneomorphae</taxon>
        <taxon>Entelegynae</taxon>
        <taxon>Araneoidea</taxon>
        <taxon>Araneidae</taxon>
        <taxon>Araneus</taxon>
    </lineage>
</organism>
<dbReference type="Proteomes" id="UP000499080">
    <property type="component" value="Unassembled WGS sequence"/>
</dbReference>
<evidence type="ECO:0000256" key="1">
    <source>
        <dbReference type="SAM" id="Phobius"/>
    </source>
</evidence>
<evidence type="ECO:0000313" key="2">
    <source>
        <dbReference type="EMBL" id="GBN41058.1"/>
    </source>
</evidence>
<sequence length="151" mass="16735">MAAGIVRIVAKLPSFPNTSGRATLTNRARTAGVKSIALNERGWKFESDTQAFRTAIVFFLKGRMGRSRIDRVNGSTRTVHPDTSVAIQASRFLSIVYRHKSHSGWVACTAICCRHLRSRSTQFFICFLPSVVSPSLVFQSCIWWLVPSGGC</sequence>
<keyword evidence="1" id="KW-0812">Transmembrane</keyword>
<name>A0A4Y2NNG5_ARAVE</name>
<proteinExistence type="predicted"/>
<dbReference type="AlphaFoldDB" id="A0A4Y2NNG5"/>
<comment type="caution">
    <text evidence="2">The sequence shown here is derived from an EMBL/GenBank/DDBJ whole genome shotgun (WGS) entry which is preliminary data.</text>
</comment>
<keyword evidence="1" id="KW-1133">Transmembrane helix</keyword>
<keyword evidence="1" id="KW-0472">Membrane</keyword>
<accession>A0A4Y2NNG5</accession>
<feature type="transmembrane region" description="Helical" evidence="1">
    <location>
        <begin position="123"/>
        <end position="146"/>
    </location>
</feature>
<protein>
    <submittedName>
        <fullName evidence="2">Uncharacterized protein</fullName>
    </submittedName>
</protein>
<dbReference type="EMBL" id="BGPR01009595">
    <property type="protein sequence ID" value="GBN41058.1"/>
    <property type="molecule type" value="Genomic_DNA"/>
</dbReference>
<keyword evidence="3" id="KW-1185">Reference proteome</keyword>
<reference evidence="2 3" key="1">
    <citation type="journal article" date="2019" name="Sci. Rep.">
        <title>Orb-weaving spider Araneus ventricosus genome elucidates the spidroin gene catalogue.</title>
        <authorList>
            <person name="Kono N."/>
            <person name="Nakamura H."/>
            <person name="Ohtoshi R."/>
            <person name="Moran D.A.P."/>
            <person name="Shinohara A."/>
            <person name="Yoshida Y."/>
            <person name="Fujiwara M."/>
            <person name="Mori M."/>
            <person name="Tomita M."/>
            <person name="Arakawa K."/>
        </authorList>
    </citation>
    <scope>NUCLEOTIDE SEQUENCE [LARGE SCALE GENOMIC DNA]</scope>
</reference>